<reference evidence="1 2" key="1">
    <citation type="submission" date="2020-03" db="EMBL/GenBank/DDBJ databases">
        <title>WGS of actinomycetes isolated from Thailand.</title>
        <authorList>
            <person name="Thawai C."/>
        </authorList>
    </citation>
    <scope>NUCLEOTIDE SEQUENCE [LARGE SCALE GENOMIC DNA]</scope>
    <source>
        <strain evidence="1 2">SBST2-5</strain>
    </source>
</reference>
<evidence type="ECO:0000313" key="2">
    <source>
        <dbReference type="Proteomes" id="UP000730591"/>
    </source>
</evidence>
<proteinExistence type="predicted"/>
<dbReference type="Proteomes" id="UP000730591">
    <property type="component" value="Unassembled WGS sequence"/>
</dbReference>
<organism evidence="1 2">
    <name type="scientific">Streptomyces composti</name>
    <dbReference type="NCBI Taxonomy" id="2720025"/>
    <lineage>
        <taxon>Bacteria</taxon>
        <taxon>Bacillati</taxon>
        <taxon>Actinomycetota</taxon>
        <taxon>Actinomycetes</taxon>
        <taxon>Kitasatosporales</taxon>
        <taxon>Streptomycetaceae</taxon>
        <taxon>Streptomyces</taxon>
    </lineage>
</organism>
<sequence>MERLIMGITLTAPCVWCGALATQSVPDGPWTAFVCDWHAKAHYAHIVQPVTEYTSDSGCVYRLDYELGDGFALREERVNADVTVWKLYRGAYIGSYKTRENALRRVERSKARDVRLALEHVARTTGESVESLSDRLIAHDWSEAQACRRGIVSGMITWPYPQDECPVGTVPWRTVVEDFKRAGMTEFITTTRFGVLWLNSE</sequence>
<gene>
    <name evidence="1" type="ORF">HCJ93_08435</name>
</gene>
<evidence type="ECO:0000313" key="1">
    <source>
        <dbReference type="EMBL" id="NJP50098.1"/>
    </source>
</evidence>
<comment type="caution">
    <text evidence="1">The sequence shown here is derived from an EMBL/GenBank/DDBJ whole genome shotgun (WGS) entry which is preliminary data.</text>
</comment>
<name>A0ABX1A889_9ACTN</name>
<dbReference type="RefSeq" id="WP_167992596.1">
    <property type="nucleotide sequence ID" value="NZ_JAATEM010000008.1"/>
</dbReference>
<dbReference type="EMBL" id="JAATEM010000008">
    <property type="protein sequence ID" value="NJP50098.1"/>
    <property type="molecule type" value="Genomic_DNA"/>
</dbReference>
<protein>
    <submittedName>
        <fullName evidence="1">Uncharacterized protein</fullName>
    </submittedName>
</protein>
<accession>A0ABX1A889</accession>
<keyword evidence="2" id="KW-1185">Reference proteome</keyword>